<comment type="similarity">
    <text evidence="3 8">Belongs to the PIGW family.</text>
</comment>
<dbReference type="EMBL" id="QEAM01000505">
    <property type="protein sequence ID" value="TPX39279.1"/>
    <property type="molecule type" value="Genomic_DNA"/>
</dbReference>
<evidence type="ECO:0000256" key="3">
    <source>
        <dbReference type="ARBA" id="ARBA00007559"/>
    </source>
</evidence>
<dbReference type="AlphaFoldDB" id="A0A507CIM9"/>
<feature type="transmembrane region" description="Helical" evidence="8">
    <location>
        <begin position="321"/>
        <end position="338"/>
    </location>
</feature>
<evidence type="ECO:0000313" key="10">
    <source>
        <dbReference type="EMBL" id="TPX42966.1"/>
    </source>
</evidence>
<dbReference type="STRING" id="286115.A0A507CIM9"/>
<evidence type="ECO:0000256" key="4">
    <source>
        <dbReference type="ARBA" id="ARBA00022502"/>
    </source>
</evidence>
<comment type="pathway">
    <text evidence="2 8">Glycolipid biosynthesis; glycosylphosphatidylinositol-anchor biosynthesis.</text>
</comment>
<dbReference type="Pfam" id="PF06423">
    <property type="entry name" value="GWT1"/>
    <property type="match status" value="1"/>
</dbReference>
<evidence type="ECO:0000256" key="7">
    <source>
        <dbReference type="ARBA" id="ARBA00023136"/>
    </source>
</evidence>
<dbReference type="OrthoDB" id="15270at2759"/>
<dbReference type="PANTHER" id="PTHR20661">
    <property type="entry name" value="PHOSPHATIDYLINOSITOL-GLYCAN BIOSYNTHESIS CLASS W PROTEIN"/>
    <property type="match status" value="1"/>
</dbReference>
<evidence type="ECO:0000313" key="11">
    <source>
        <dbReference type="Proteomes" id="UP000317494"/>
    </source>
</evidence>
<keyword evidence="8" id="KW-0256">Endoplasmic reticulum</keyword>
<feature type="transmembrane region" description="Helical" evidence="8">
    <location>
        <begin position="251"/>
        <end position="274"/>
    </location>
</feature>
<dbReference type="UniPathway" id="UPA00196"/>
<feature type="transmembrane region" description="Helical" evidence="8">
    <location>
        <begin position="21"/>
        <end position="38"/>
    </location>
</feature>
<keyword evidence="7 8" id="KW-0472">Membrane</keyword>
<dbReference type="PANTHER" id="PTHR20661:SF0">
    <property type="entry name" value="PHOSPHATIDYLINOSITOL-GLYCAN BIOSYNTHESIS CLASS W PROTEIN"/>
    <property type="match status" value="1"/>
</dbReference>
<feature type="transmembrane region" description="Helical" evidence="8">
    <location>
        <begin position="186"/>
        <end position="205"/>
    </location>
</feature>
<reference evidence="11 12" key="1">
    <citation type="journal article" date="2019" name="Sci. Rep.">
        <title>Comparative genomics of chytrid fungi reveal insights into the obligate biotrophic and pathogenic lifestyle of Synchytrium endobioticum.</title>
        <authorList>
            <person name="van de Vossenberg B.T.L.H."/>
            <person name="Warris S."/>
            <person name="Nguyen H.D.T."/>
            <person name="van Gent-Pelzer M.P.E."/>
            <person name="Joly D.L."/>
            <person name="van de Geest H.C."/>
            <person name="Bonants P.J.M."/>
            <person name="Smith D.S."/>
            <person name="Levesque C.A."/>
            <person name="van der Lee T.A.J."/>
        </authorList>
    </citation>
    <scope>NUCLEOTIDE SEQUENCE [LARGE SCALE GENOMIC DNA]</scope>
    <source>
        <strain evidence="9 12">LEV6574</strain>
        <strain evidence="10 11">MB42</strain>
    </source>
</reference>
<dbReference type="GO" id="GO:0005789">
    <property type="term" value="C:endoplasmic reticulum membrane"/>
    <property type="evidence" value="ECO:0007669"/>
    <property type="project" value="UniProtKB-SubCell"/>
</dbReference>
<keyword evidence="8" id="KW-0012">Acyltransferase</keyword>
<dbReference type="EMBL" id="QEAN01000214">
    <property type="protein sequence ID" value="TPX42966.1"/>
    <property type="molecule type" value="Genomic_DNA"/>
</dbReference>
<dbReference type="PIRSF" id="PIRSF017321">
    <property type="entry name" value="GWT1"/>
    <property type="match status" value="1"/>
</dbReference>
<evidence type="ECO:0000256" key="1">
    <source>
        <dbReference type="ARBA" id="ARBA00004141"/>
    </source>
</evidence>
<accession>A0A507CIM9</accession>
<dbReference type="InterPro" id="IPR009447">
    <property type="entry name" value="PIGW/GWT1"/>
</dbReference>
<feature type="transmembrane region" description="Helical" evidence="8">
    <location>
        <begin position="119"/>
        <end position="141"/>
    </location>
</feature>
<comment type="function">
    <text evidence="8">A acetyltransferase, which acetylates the inositol ring of phosphatidylinositol during biosynthesis of GPI-anchor.</text>
</comment>
<proteinExistence type="inferred from homology"/>
<dbReference type="GO" id="GO:0032216">
    <property type="term" value="F:glucosaminyl-phosphatidylinositol O-acyltransferase activity"/>
    <property type="evidence" value="ECO:0007669"/>
    <property type="project" value="TreeGrafter"/>
</dbReference>
<dbReference type="EC" id="2.3.-.-" evidence="8"/>
<evidence type="ECO:0000256" key="6">
    <source>
        <dbReference type="ARBA" id="ARBA00022989"/>
    </source>
</evidence>
<comment type="caution">
    <text evidence="9">The sequence shown here is derived from an EMBL/GenBank/DDBJ whole genome shotgun (WGS) entry which is preliminary data.</text>
</comment>
<feature type="transmembrane region" description="Helical" evidence="8">
    <location>
        <begin position="447"/>
        <end position="469"/>
    </location>
</feature>
<feature type="transmembrane region" description="Helical" evidence="8">
    <location>
        <begin position="153"/>
        <end position="174"/>
    </location>
</feature>
<keyword evidence="6 8" id="KW-1133">Transmembrane helix</keyword>
<dbReference type="VEuPathDB" id="FungiDB:SeMB42_g04922"/>
<feature type="transmembrane region" description="Helical" evidence="8">
    <location>
        <begin position="286"/>
        <end position="309"/>
    </location>
</feature>
<evidence type="ECO:0000256" key="2">
    <source>
        <dbReference type="ARBA" id="ARBA00004687"/>
    </source>
</evidence>
<dbReference type="Proteomes" id="UP000320475">
    <property type="component" value="Unassembled WGS sequence"/>
</dbReference>
<evidence type="ECO:0000313" key="12">
    <source>
        <dbReference type="Proteomes" id="UP000320475"/>
    </source>
</evidence>
<keyword evidence="8" id="KW-0808">Transferase</keyword>
<evidence type="ECO:0000256" key="8">
    <source>
        <dbReference type="RuleBase" id="RU280819"/>
    </source>
</evidence>
<dbReference type="Proteomes" id="UP000317494">
    <property type="component" value="Unassembled WGS sequence"/>
</dbReference>
<evidence type="ECO:0000256" key="5">
    <source>
        <dbReference type="ARBA" id="ARBA00022692"/>
    </source>
</evidence>
<evidence type="ECO:0000313" key="9">
    <source>
        <dbReference type="EMBL" id="TPX39279.1"/>
    </source>
</evidence>
<feature type="transmembrane region" description="Helical" evidence="8">
    <location>
        <begin position="225"/>
        <end position="245"/>
    </location>
</feature>
<keyword evidence="5 8" id="KW-0812">Transmembrane</keyword>
<dbReference type="GO" id="GO:0006506">
    <property type="term" value="P:GPI anchor biosynthetic process"/>
    <property type="evidence" value="ECO:0007669"/>
    <property type="project" value="UniProtKB-UniPathway"/>
</dbReference>
<feature type="transmembrane region" description="Helical" evidence="8">
    <location>
        <begin position="58"/>
        <end position="75"/>
    </location>
</feature>
<comment type="subcellular location">
    <subcellularLocation>
        <location evidence="8">Endoplasmic reticulum membrane</location>
        <topology evidence="8">Multi-pass membrane protein</topology>
    </subcellularLocation>
    <subcellularLocation>
        <location evidence="1">Membrane</location>
        <topology evidence="1">Multi-pass membrane protein</topology>
    </subcellularLocation>
</comment>
<feature type="transmembrane region" description="Helical" evidence="8">
    <location>
        <begin position="82"/>
        <end position="99"/>
    </location>
</feature>
<dbReference type="GO" id="GO:0072659">
    <property type="term" value="P:protein localization to plasma membrane"/>
    <property type="evidence" value="ECO:0007669"/>
    <property type="project" value="TreeGrafter"/>
</dbReference>
<protein>
    <recommendedName>
        <fullName evidence="8">GPI-anchored wall transfer protein</fullName>
        <ecNumber evidence="8">2.3.-.-</ecNumber>
    </recommendedName>
</protein>
<name>A0A507CIM9_9FUNG</name>
<feature type="transmembrane region" description="Helical" evidence="8">
    <location>
        <begin position="350"/>
        <end position="372"/>
    </location>
</feature>
<gene>
    <name evidence="9" type="ORF">SeLEV6574_g07335</name>
    <name evidence="10" type="ORF">SeMB42_g04922</name>
</gene>
<organism evidence="9 12">
    <name type="scientific">Synchytrium endobioticum</name>
    <dbReference type="NCBI Taxonomy" id="286115"/>
    <lineage>
        <taxon>Eukaryota</taxon>
        <taxon>Fungi</taxon>
        <taxon>Fungi incertae sedis</taxon>
        <taxon>Chytridiomycota</taxon>
        <taxon>Chytridiomycota incertae sedis</taxon>
        <taxon>Chytridiomycetes</taxon>
        <taxon>Synchytriales</taxon>
        <taxon>Synchytriaceae</taxon>
        <taxon>Synchytrium</taxon>
    </lineage>
</organism>
<keyword evidence="4 8" id="KW-0337">GPI-anchor biosynthesis</keyword>
<sequence length="476" mass="52923">MDEIRKRDKERFIAGHTGSDLLEIYLILWIVVASYALFQQLLRVNFPIAASRLSLKRLMSEYIILILPIVASVTLPEYNTTLLTALVSSTILLRVFIAPRSSMYAHKESLEGPKFGFLVGFKALLQLVTICCILAVDFTVFPRRYAKVETFGTSLMDLGVGLFIFSMGITAGPRLRSSHSSMWSKLQLSVMTSIPVLSIGVVRTIATKSVNYQEHVSEYGLHWNFFYTLGAVSLIVGAALAVFPFHASPLVALGTMAGYEYALSHGLLEYILYAPRTTFVGANREGILSLLGYSVIFIFSSYLGSLLLIPKKPESAWRRDLIYLLSTSFVVHYMWRYLANIHHIRVSRRMANATYVLWVLECGCWLVALFLASDLLASGAGEHDDTSGNNMTCAHRKTVPAPTSEDASASSVILEAVNYNQLATFMLANLGMGSINLSLDTINTKPYMAIDIIIVYMIIVVLCSVIAHLKKWKLKL</sequence>
<keyword evidence="11" id="KW-1185">Reference proteome</keyword>